<organism evidence="8 9">
    <name type="scientific">Cardiobacterium valvarum F0432</name>
    <dbReference type="NCBI Taxonomy" id="797473"/>
    <lineage>
        <taxon>Bacteria</taxon>
        <taxon>Pseudomonadati</taxon>
        <taxon>Pseudomonadota</taxon>
        <taxon>Gammaproteobacteria</taxon>
        <taxon>Cardiobacteriales</taxon>
        <taxon>Cardiobacteriaceae</taxon>
        <taxon>Cardiobacterium</taxon>
    </lineage>
</organism>
<dbReference type="STRING" id="797473.HMPREF9080_01102"/>
<evidence type="ECO:0000256" key="2">
    <source>
        <dbReference type="ARBA" id="ARBA00008821"/>
    </source>
</evidence>
<feature type="transmembrane region" description="Helical" evidence="7">
    <location>
        <begin position="135"/>
        <end position="157"/>
    </location>
</feature>
<accession>G9ZEB4</accession>
<feature type="transmembrane region" description="Helical" evidence="7">
    <location>
        <begin position="351"/>
        <end position="373"/>
    </location>
</feature>
<dbReference type="PANTHER" id="PTHR42810:SF2">
    <property type="entry name" value="PURINE PERMEASE C1399.01C-RELATED"/>
    <property type="match status" value="1"/>
</dbReference>
<dbReference type="AlphaFoldDB" id="G9ZEB4"/>
<dbReference type="Proteomes" id="UP000004750">
    <property type="component" value="Unassembled WGS sequence"/>
</dbReference>
<dbReference type="PATRIC" id="fig|797473.3.peg.895"/>
<name>G9ZEB4_9GAMM</name>
<protein>
    <submittedName>
        <fullName evidence="8">Putative uracil permease</fullName>
    </submittedName>
</protein>
<dbReference type="Pfam" id="PF00860">
    <property type="entry name" value="Xan_ur_permease"/>
    <property type="match status" value="1"/>
</dbReference>
<reference evidence="8 9" key="1">
    <citation type="submission" date="2011-08" db="EMBL/GenBank/DDBJ databases">
        <authorList>
            <person name="Weinstock G."/>
            <person name="Sodergren E."/>
            <person name="Clifton S."/>
            <person name="Fulton L."/>
            <person name="Fulton B."/>
            <person name="Courtney L."/>
            <person name="Fronick C."/>
            <person name="Harrison M."/>
            <person name="Strong C."/>
            <person name="Farmer C."/>
            <person name="Delahaunty K."/>
            <person name="Markovic C."/>
            <person name="Hall O."/>
            <person name="Minx P."/>
            <person name="Tomlinson C."/>
            <person name="Mitreva M."/>
            <person name="Hou S."/>
            <person name="Chen J."/>
            <person name="Wollam A."/>
            <person name="Pepin K.H."/>
            <person name="Johnson M."/>
            <person name="Bhonagiri V."/>
            <person name="Zhang X."/>
            <person name="Suruliraj S."/>
            <person name="Warren W."/>
            <person name="Chinwalla A."/>
            <person name="Mardis E.R."/>
            <person name="Wilson R.K."/>
        </authorList>
    </citation>
    <scope>NUCLEOTIDE SEQUENCE [LARGE SCALE GENOMIC DNA]</scope>
    <source>
        <strain evidence="8 9">F0432</strain>
    </source>
</reference>
<keyword evidence="6 7" id="KW-0472">Membrane</keyword>
<dbReference type="PANTHER" id="PTHR42810">
    <property type="entry name" value="PURINE PERMEASE C1399.01C-RELATED"/>
    <property type="match status" value="1"/>
</dbReference>
<comment type="subcellular location">
    <subcellularLocation>
        <location evidence="1">Membrane</location>
        <topology evidence="1">Multi-pass membrane protein</topology>
    </subcellularLocation>
</comment>
<feature type="transmembrane region" description="Helical" evidence="7">
    <location>
        <begin position="385"/>
        <end position="401"/>
    </location>
</feature>
<dbReference type="GO" id="GO:0005886">
    <property type="term" value="C:plasma membrane"/>
    <property type="evidence" value="ECO:0007669"/>
    <property type="project" value="TreeGrafter"/>
</dbReference>
<comment type="similarity">
    <text evidence="2">Belongs to the nucleobase:cation symporter-2 (NCS2) (TC 2.A.40) family.</text>
</comment>
<evidence type="ECO:0000256" key="4">
    <source>
        <dbReference type="ARBA" id="ARBA00022692"/>
    </source>
</evidence>
<evidence type="ECO:0000256" key="7">
    <source>
        <dbReference type="SAM" id="Phobius"/>
    </source>
</evidence>
<proteinExistence type="inferred from homology"/>
<dbReference type="EMBL" id="AGCM01000055">
    <property type="protein sequence ID" value="EHM54873.1"/>
    <property type="molecule type" value="Genomic_DNA"/>
</dbReference>
<evidence type="ECO:0000256" key="3">
    <source>
        <dbReference type="ARBA" id="ARBA00022448"/>
    </source>
</evidence>
<evidence type="ECO:0000313" key="9">
    <source>
        <dbReference type="Proteomes" id="UP000004750"/>
    </source>
</evidence>
<gene>
    <name evidence="8" type="ORF">HMPREF9080_01102</name>
</gene>
<feature type="transmembrane region" description="Helical" evidence="7">
    <location>
        <begin position="201"/>
        <end position="226"/>
    </location>
</feature>
<feature type="transmembrane region" description="Helical" evidence="7">
    <location>
        <begin position="324"/>
        <end position="345"/>
    </location>
</feature>
<keyword evidence="4 7" id="KW-0812">Transmembrane</keyword>
<keyword evidence="5 7" id="KW-1133">Transmembrane helix</keyword>
<evidence type="ECO:0000313" key="8">
    <source>
        <dbReference type="EMBL" id="EHM54873.1"/>
    </source>
</evidence>
<dbReference type="HOGENOM" id="CLU_017959_1_2_6"/>
<dbReference type="InterPro" id="IPR006042">
    <property type="entry name" value="Xan_ur_permease"/>
</dbReference>
<feature type="transmembrane region" description="Helical" evidence="7">
    <location>
        <begin position="407"/>
        <end position="425"/>
    </location>
</feature>
<evidence type="ECO:0000256" key="5">
    <source>
        <dbReference type="ARBA" id="ARBA00022989"/>
    </source>
</evidence>
<keyword evidence="3" id="KW-0813">Transport</keyword>
<sequence length="435" mass="44984">MVGLYSPFGSLMRERIMPPLFFKGFYMQQMKEILVGAQMLFVAFGALVLVPLLTGISPAVALLSAGIGTLCFQFFTGRQVPIFLGSSFAFIAPLSLAISQWGLAATQGAIIAVSLVYLLLALLVRQLGTGFIDRLFPPIVVAPVIMVIGLSLAPAAANMAMGLSGDGGMVLFTKGPALVVAVVALLVTIVIALYTSGLTKLLAVFAGIVAGYICAFALGLTSFAAVRDAAWLQLPPVTPPAFDINAILFLLPVALAPAIEHIGDIAVISQVCDKPFLQKPGLHKTLAGDGIAIAIAGCLGGPPVTTYSEVTGAVSITGAKQPRIMIYAALTAIVLAFSGKLEALLRQMPTPIMGGIMLLLFGSIAAMGARSLLAPNARVRSERSVIIIAVTLVAGLGHLSIDLGPVHLEGIGLSAIIAIILNLALPQPTDDGNAN</sequence>
<evidence type="ECO:0000256" key="6">
    <source>
        <dbReference type="ARBA" id="ARBA00023136"/>
    </source>
</evidence>
<feature type="transmembrane region" description="Helical" evidence="7">
    <location>
        <begin position="104"/>
        <end position="123"/>
    </location>
</feature>
<feature type="transmembrane region" description="Helical" evidence="7">
    <location>
        <begin position="246"/>
        <end position="269"/>
    </location>
</feature>
<comment type="caution">
    <text evidence="8">The sequence shown here is derived from an EMBL/GenBank/DDBJ whole genome shotgun (WGS) entry which is preliminary data.</text>
</comment>
<evidence type="ECO:0000256" key="1">
    <source>
        <dbReference type="ARBA" id="ARBA00004141"/>
    </source>
</evidence>
<dbReference type="InterPro" id="IPR006043">
    <property type="entry name" value="NCS2"/>
</dbReference>
<dbReference type="GO" id="GO:0042907">
    <property type="term" value="F:xanthine transmembrane transporter activity"/>
    <property type="evidence" value="ECO:0007669"/>
    <property type="project" value="TreeGrafter"/>
</dbReference>
<feature type="transmembrane region" description="Helical" evidence="7">
    <location>
        <begin position="177"/>
        <end position="194"/>
    </location>
</feature>
<feature type="transmembrane region" description="Helical" evidence="7">
    <location>
        <begin position="82"/>
        <end position="98"/>
    </location>
</feature>
<dbReference type="NCBIfam" id="TIGR00801">
    <property type="entry name" value="ncs2"/>
    <property type="match status" value="1"/>
</dbReference>